<proteinExistence type="predicted"/>
<sequence length="61" mass="6674">MTITMQNFALAWTDPDGIPRSSAVAYDKPSADRRKRDLEDAGCSDIQIVETKPGQLPEPAV</sequence>
<name>A0ABY6EE57_9ACTN</name>
<reference evidence="2" key="1">
    <citation type="submission" date="2022-10" db="EMBL/GenBank/DDBJ databases">
        <authorList>
            <person name="Mo P."/>
        </authorList>
    </citation>
    <scope>NUCLEOTIDE SEQUENCE</scope>
    <source>
        <strain evidence="2">HUAS 13-4</strain>
        <plasmid evidence="2">punmamed2</plasmid>
    </source>
</reference>
<organism evidence="2 3">
    <name type="scientific">Streptomyces cynarae</name>
    <dbReference type="NCBI Taxonomy" id="2981134"/>
    <lineage>
        <taxon>Bacteria</taxon>
        <taxon>Bacillati</taxon>
        <taxon>Actinomycetota</taxon>
        <taxon>Actinomycetes</taxon>
        <taxon>Kitasatosporales</taxon>
        <taxon>Streptomycetaceae</taxon>
        <taxon>Streptomyces</taxon>
    </lineage>
</organism>
<feature type="region of interest" description="Disordered" evidence="1">
    <location>
        <begin position="19"/>
        <end position="39"/>
    </location>
</feature>
<feature type="compositionally biased region" description="Basic and acidic residues" evidence="1">
    <location>
        <begin position="29"/>
        <end position="39"/>
    </location>
</feature>
<evidence type="ECO:0000256" key="1">
    <source>
        <dbReference type="SAM" id="MobiDB-lite"/>
    </source>
</evidence>
<geneLocation type="plasmid" evidence="2 3">
    <name>punmamed2</name>
</geneLocation>
<evidence type="ECO:0000313" key="2">
    <source>
        <dbReference type="EMBL" id="UXY24940.1"/>
    </source>
</evidence>
<dbReference type="RefSeq" id="WP_263235193.1">
    <property type="nucleotide sequence ID" value="NZ_CP106794.1"/>
</dbReference>
<dbReference type="EMBL" id="CP106794">
    <property type="protein sequence ID" value="UXY24940.1"/>
    <property type="molecule type" value="Genomic_DNA"/>
</dbReference>
<protein>
    <submittedName>
        <fullName evidence="2">Uncharacterized protein</fullName>
    </submittedName>
</protein>
<keyword evidence="2" id="KW-0614">Plasmid</keyword>
<gene>
    <name evidence="2" type="ORF">N8I84_41605</name>
</gene>
<keyword evidence="3" id="KW-1185">Reference proteome</keyword>
<evidence type="ECO:0000313" key="3">
    <source>
        <dbReference type="Proteomes" id="UP001061298"/>
    </source>
</evidence>
<dbReference type="Proteomes" id="UP001061298">
    <property type="component" value="Plasmid punmamed2"/>
</dbReference>
<accession>A0ABY6EE57</accession>